<comment type="caution">
    <text evidence="7">The sequence shown here is derived from an EMBL/GenBank/DDBJ whole genome shotgun (WGS) entry which is preliminary data.</text>
</comment>
<evidence type="ECO:0000256" key="2">
    <source>
        <dbReference type="ARBA" id="ARBA00022490"/>
    </source>
</evidence>
<dbReference type="InterPro" id="IPR007581">
    <property type="entry name" value="Endonuclease-V"/>
</dbReference>
<dbReference type="GO" id="GO:0016891">
    <property type="term" value="F:RNA endonuclease activity producing 5'-phosphomonoesters, hydrolytic mechanism"/>
    <property type="evidence" value="ECO:0007669"/>
    <property type="project" value="TreeGrafter"/>
</dbReference>
<dbReference type="Pfam" id="PF04493">
    <property type="entry name" value="Endonuclease_5"/>
    <property type="match status" value="1"/>
</dbReference>
<protein>
    <submittedName>
        <fullName evidence="7">ENDOV isoform 1</fullName>
    </submittedName>
</protein>
<organism evidence="7">
    <name type="scientific">Pongo abelii</name>
    <name type="common">Sumatran orangutan</name>
    <name type="synonym">Pongo pygmaeus abelii</name>
    <dbReference type="NCBI Taxonomy" id="9601"/>
    <lineage>
        <taxon>Eukaryota</taxon>
        <taxon>Metazoa</taxon>
        <taxon>Chordata</taxon>
        <taxon>Craniata</taxon>
        <taxon>Vertebrata</taxon>
        <taxon>Euteleostomi</taxon>
        <taxon>Mammalia</taxon>
        <taxon>Eutheria</taxon>
        <taxon>Euarchontoglires</taxon>
        <taxon>Primates</taxon>
        <taxon>Haplorrhini</taxon>
        <taxon>Catarrhini</taxon>
        <taxon>Hominidae</taxon>
        <taxon>Pongo</taxon>
    </lineage>
</organism>
<name>A0A2J8Y2E6_PONAB</name>
<dbReference type="GO" id="GO:0005737">
    <property type="term" value="C:cytoplasm"/>
    <property type="evidence" value="ECO:0007669"/>
    <property type="project" value="UniProtKB-SubCell"/>
</dbReference>
<dbReference type="EMBL" id="NDHI03003284">
    <property type="protein sequence ID" value="PNJ88409.1"/>
    <property type="molecule type" value="Genomic_DNA"/>
</dbReference>
<dbReference type="Gene3D" id="3.30.2170.10">
    <property type="entry name" value="archaeoglobus fulgidus dsm 4304 superfamily"/>
    <property type="match status" value="1"/>
</dbReference>
<evidence type="ECO:0000313" key="7">
    <source>
        <dbReference type="EMBL" id="PNJ88409.1"/>
    </source>
</evidence>
<dbReference type="AlphaFoldDB" id="A0A2J8Y2E6"/>
<feature type="region of interest" description="Disordered" evidence="6">
    <location>
        <begin position="171"/>
        <end position="248"/>
    </location>
</feature>
<comment type="subcellular location">
    <subcellularLocation>
        <location evidence="1">Cytoplasm</location>
    </subcellularLocation>
</comment>
<evidence type="ECO:0000256" key="6">
    <source>
        <dbReference type="SAM" id="MobiDB-lite"/>
    </source>
</evidence>
<reference evidence="7" key="1">
    <citation type="submission" date="2017-12" db="EMBL/GenBank/DDBJ databases">
        <title>High-resolution comparative analysis of great ape genomes.</title>
        <authorList>
            <person name="Pollen A."/>
            <person name="Hastie A."/>
            <person name="Hormozdiari F."/>
            <person name="Dougherty M."/>
            <person name="Liu R."/>
            <person name="Chaisson M."/>
            <person name="Hoppe E."/>
            <person name="Hill C."/>
            <person name="Pang A."/>
            <person name="Hillier L."/>
            <person name="Baker C."/>
            <person name="Armstrong J."/>
            <person name="Shendure J."/>
            <person name="Paten B."/>
            <person name="Wilson R."/>
            <person name="Chao H."/>
            <person name="Schneider V."/>
            <person name="Ventura M."/>
            <person name="Kronenberg Z."/>
            <person name="Murali S."/>
            <person name="Gordon D."/>
            <person name="Cantsilieris S."/>
            <person name="Munson K."/>
            <person name="Nelson B."/>
            <person name="Raja A."/>
            <person name="Underwood J."/>
            <person name="Diekhans M."/>
            <person name="Fiddes I."/>
            <person name="Haussler D."/>
            <person name="Eichler E."/>
        </authorList>
    </citation>
    <scope>NUCLEOTIDE SEQUENCE [LARGE SCALE GENOMIC DNA]</scope>
    <source>
        <strain evidence="7">Susie</strain>
    </source>
</reference>
<proteinExistence type="predicted"/>
<dbReference type="GO" id="GO:0006281">
    <property type="term" value="P:DNA repair"/>
    <property type="evidence" value="ECO:0007669"/>
    <property type="project" value="InterPro"/>
</dbReference>
<gene>
    <name evidence="7" type="ORF">CR201_G0021571</name>
</gene>
<evidence type="ECO:0000256" key="3">
    <source>
        <dbReference type="ARBA" id="ARBA00022722"/>
    </source>
</evidence>
<keyword evidence="5" id="KW-0378">Hydrolase</keyword>
<dbReference type="PANTHER" id="PTHR28511:SF1">
    <property type="entry name" value="ENDONUCLEASE V"/>
    <property type="match status" value="1"/>
</dbReference>
<keyword evidence="3" id="KW-0540">Nuclease</keyword>
<feature type="region of interest" description="Disordered" evidence="6">
    <location>
        <begin position="317"/>
        <end position="384"/>
    </location>
</feature>
<feature type="region of interest" description="Disordered" evidence="6">
    <location>
        <begin position="255"/>
        <end position="274"/>
    </location>
</feature>
<accession>A0A2J8Y2E6</accession>
<keyword evidence="4" id="KW-0255">Endonuclease</keyword>
<evidence type="ECO:0000256" key="1">
    <source>
        <dbReference type="ARBA" id="ARBA00004496"/>
    </source>
</evidence>
<dbReference type="PANTHER" id="PTHR28511">
    <property type="entry name" value="ENDONUCLEASE V"/>
    <property type="match status" value="1"/>
</dbReference>
<dbReference type="GO" id="GO:0005730">
    <property type="term" value="C:nucleolus"/>
    <property type="evidence" value="ECO:0007669"/>
    <property type="project" value="TreeGrafter"/>
</dbReference>
<evidence type="ECO:0000256" key="5">
    <source>
        <dbReference type="ARBA" id="ARBA00022801"/>
    </source>
</evidence>
<evidence type="ECO:0000256" key="4">
    <source>
        <dbReference type="ARBA" id="ARBA00022759"/>
    </source>
</evidence>
<feature type="compositionally biased region" description="Basic residues" evidence="6">
    <location>
        <begin position="341"/>
        <end position="352"/>
    </location>
</feature>
<keyword evidence="2" id="KW-0963">Cytoplasm</keyword>
<sequence length="384" mass="41587">MALEAAGRPPEETLSLWKREQARLKARVVNWDTEAWQRDPAFSGLQRVGGVDVSFVKGDSVRACASLVVLSFPELEVVYEESRMVSLTAPYVSGFLAFREVPFLLELVQQLREKEPGLMPQVLLVDGNGVLHHRALAGHRRGKRRLGGAGNDRRAGLQLWGGLPPWRPYRPALRWGGQETSAGGWAGEQRPAQGEDPTPADSRRLVPSAGRLWDCPGNGPEESRPQHQAPLRLRGPQDEPGGSCAPDLLLLQVPDPRARAPGSPPDSVPESPGRAQTGLVLVCSLPGSAPGRLGGPMVTGTAALLVARSRLSCQARLGRSRGRLTSAPESTSASRWDSPGHPHRGARRRRGQWHAPEETPESPQADRTTPGGRRSTVHCQVGQR</sequence>
<dbReference type="GO" id="GO:0003727">
    <property type="term" value="F:single-stranded RNA binding"/>
    <property type="evidence" value="ECO:0007669"/>
    <property type="project" value="TreeGrafter"/>
</dbReference>